<proteinExistence type="predicted"/>
<name>A0A9P6WXL3_RHIOR</name>
<gene>
    <name evidence="2" type="ORF">G6F64_012216</name>
</gene>
<keyword evidence="3" id="KW-1185">Reference proteome</keyword>
<comment type="caution">
    <text evidence="2">The sequence shown here is derived from an EMBL/GenBank/DDBJ whole genome shotgun (WGS) entry which is preliminary data.</text>
</comment>
<dbReference type="OrthoDB" id="2274618at2759"/>
<accession>A0A9P6WXL3</accession>
<sequence length="191" mass="21912">MWVKHCYLVSKETIRGQDSGSPLSPIMVLSLFLAEQKPSLHLHSHPHDPTIIQLYETAFELVCHDQVFEQNYSSSIETICNTNEQLFKRAIDKISSGMDMDRLKRICERGIEYNREIKHRLLNDSSSTSSQELDYPDSLQLGPPQKKSATHTISNEDFEFVQQLKNNSTGRMNWKLCLQMGQNQNLLASVV</sequence>
<evidence type="ECO:0000313" key="2">
    <source>
        <dbReference type="EMBL" id="KAG1300971.1"/>
    </source>
</evidence>
<organism evidence="2 3">
    <name type="scientific">Rhizopus oryzae</name>
    <name type="common">Mucormycosis agent</name>
    <name type="synonym">Rhizopus arrhizus var. delemar</name>
    <dbReference type="NCBI Taxonomy" id="64495"/>
    <lineage>
        <taxon>Eukaryota</taxon>
        <taxon>Fungi</taxon>
        <taxon>Fungi incertae sedis</taxon>
        <taxon>Mucoromycota</taxon>
        <taxon>Mucoromycotina</taxon>
        <taxon>Mucoromycetes</taxon>
        <taxon>Mucorales</taxon>
        <taxon>Mucorineae</taxon>
        <taxon>Rhizopodaceae</taxon>
        <taxon>Rhizopus</taxon>
    </lineage>
</organism>
<dbReference type="EMBL" id="JAANQT010003531">
    <property type="protein sequence ID" value="KAG1300971.1"/>
    <property type="molecule type" value="Genomic_DNA"/>
</dbReference>
<evidence type="ECO:0000313" key="3">
    <source>
        <dbReference type="Proteomes" id="UP000716291"/>
    </source>
</evidence>
<dbReference type="Proteomes" id="UP000716291">
    <property type="component" value="Unassembled WGS sequence"/>
</dbReference>
<dbReference type="AlphaFoldDB" id="A0A9P6WXL3"/>
<reference evidence="2" key="1">
    <citation type="journal article" date="2020" name="Microb. Genom.">
        <title>Genetic diversity of clinical and environmental Mucorales isolates obtained from an investigation of mucormycosis cases among solid organ transplant recipients.</title>
        <authorList>
            <person name="Nguyen M.H."/>
            <person name="Kaul D."/>
            <person name="Muto C."/>
            <person name="Cheng S.J."/>
            <person name="Richter R.A."/>
            <person name="Bruno V.M."/>
            <person name="Liu G."/>
            <person name="Beyhan S."/>
            <person name="Sundermann A.J."/>
            <person name="Mounaud S."/>
            <person name="Pasculle A.W."/>
            <person name="Nierman W.C."/>
            <person name="Driscoll E."/>
            <person name="Cumbie R."/>
            <person name="Clancy C.J."/>
            <person name="Dupont C.L."/>
        </authorList>
    </citation>
    <scope>NUCLEOTIDE SEQUENCE</scope>
    <source>
        <strain evidence="2">GL11</strain>
    </source>
</reference>
<evidence type="ECO:0000256" key="1">
    <source>
        <dbReference type="SAM" id="MobiDB-lite"/>
    </source>
</evidence>
<protein>
    <submittedName>
        <fullName evidence="2">Uncharacterized protein</fullName>
    </submittedName>
</protein>
<feature type="region of interest" description="Disordered" evidence="1">
    <location>
        <begin position="125"/>
        <end position="149"/>
    </location>
</feature>